<evidence type="ECO:0000313" key="4">
    <source>
        <dbReference type="Proteomes" id="UP000276991"/>
    </source>
</evidence>
<dbReference type="PROSITE" id="PS50013">
    <property type="entry name" value="CHROMO_2"/>
    <property type="match status" value="1"/>
</dbReference>
<evidence type="ECO:0000256" key="1">
    <source>
        <dbReference type="SAM" id="MobiDB-lite"/>
    </source>
</evidence>
<keyword evidence="4" id="KW-1185">Reference proteome</keyword>
<dbReference type="OrthoDB" id="5835347at2759"/>
<reference evidence="3 4" key="1">
    <citation type="submission" date="2018-08" db="EMBL/GenBank/DDBJ databases">
        <authorList>
            <person name="Laetsch R D."/>
            <person name="Stevens L."/>
            <person name="Kumar S."/>
            <person name="Blaxter L. M."/>
        </authorList>
    </citation>
    <scope>NUCLEOTIDE SEQUENCE [LARGE SCALE GENOMIC DNA]</scope>
</reference>
<dbReference type="InterPro" id="IPR000953">
    <property type="entry name" value="Chromo/chromo_shadow_dom"/>
</dbReference>
<name>A0A498SMX2_ACAVI</name>
<evidence type="ECO:0000313" key="3">
    <source>
        <dbReference type="EMBL" id="VBB30535.1"/>
    </source>
</evidence>
<feature type="compositionally biased region" description="Basic and acidic residues" evidence="1">
    <location>
        <begin position="176"/>
        <end position="195"/>
    </location>
</feature>
<accession>A0A498SMX2</accession>
<feature type="compositionally biased region" description="Polar residues" evidence="1">
    <location>
        <begin position="164"/>
        <end position="173"/>
    </location>
</feature>
<evidence type="ECO:0000259" key="2">
    <source>
        <dbReference type="PROSITE" id="PS50013"/>
    </source>
</evidence>
<feature type="domain" description="Chromo" evidence="2">
    <location>
        <begin position="22"/>
        <end position="84"/>
    </location>
</feature>
<organism evidence="3 4">
    <name type="scientific">Acanthocheilonema viteae</name>
    <name type="common">Filarial nematode worm</name>
    <name type="synonym">Dipetalonema viteae</name>
    <dbReference type="NCBI Taxonomy" id="6277"/>
    <lineage>
        <taxon>Eukaryota</taxon>
        <taxon>Metazoa</taxon>
        <taxon>Ecdysozoa</taxon>
        <taxon>Nematoda</taxon>
        <taxon>Chromadorea</taxon>
        <taxon>Rhabditida</taxon>
        <taxon>Spirurina</taxon>
        <taxon>Spiruromorpha</taxon>
        <taxon>Filarioidea</taxon>
        <taxon>Onchocercidae</taxon>
        <taxon>Acanthocheilonema</taxon>
    </lineage>
</organism>
<gene>
    <name evidence="3" type="ORF">NAV_LOCUS5326</name>
</gene>
<dbReference type="EMBL" id="UPTC01000908">
    <property type="protein sequence ID" value="VBB30535.1"/>
    <property type="molecule type" value="Genomic_DNA"/>
</dbReference>
<proteinExistence type="predicted"/>
<feature type="region of interest" description="Disordered" evidence="1">
    <location>
        <begin position="130"/>
        <end position="195"/>
    </location>
</feature>
<dbReference type="Proteomes" id="UP000276991">
    <property type="component" value="Unassembled WGS sequence"/>
</dbReference>
<feature type="compositionally biased region" description="Acidic residues" evidence="1">
    <location>
        <begin position="140"/>
        <end position="163"/>
    </location>
</feature>
<dbReference type="Gene3D" id="2.40.50.40">
    <property type="match status" value="1"/>
</dbReference>
<dbReference type="AlphaFoldDB" id="A0A498SMX2"/>
<sequence>MDANHCDSSYNDDDEDDDRVAFAMKRKVQNRYSKRKKMNEYLRKWKGYSSTNDNVTLETDLDYDALVLDYTFRKKKKTWKKHSKFHHSTHIDKRIYTTQYDDITDNLMYGGDKLDHRQIKGAKQKAFAKKIKKHSNTPEKDEDDEYSWPETFSSEESDIDDSWVTESTSSTFMPTDFHEHLDEEKEMSDKKNPPT</sequence>
<protein>
    <recommendedName>
        <fullName evidence="2">Chromo domain-containing protein</fullName>
    </recommendedName>
</protein>